<dbReference type="AlphaFoldDB" id="A0A0U3GPP2"/>
<dbReference type="KEGG" id="prr:AT705_05285"/>
<evidence type="ECO:0008006" key="3">
    <source>
        <dbReference type="Google" id="ProtNLM"/>
    </source>
</evidence>
<evidence type="ECO:0000313" key="1">
    <source>
        <dbReference type="EMBL" id="ALU44987.1"/>
    </source>
</evidence>
<sequence length="171" mass="19603">MNKQFIPESFEPPVNLDTEHFHFRVLDINVAEPDYEAVMSSLQNLQGIFGPDFDWPKADMTLDGSRASLKVHQREFAAREAFAYSVFDCSQKRCLGSVYIDPSRSPEYDCEVYLWVRSDSQALDPVLYKTVQNWLGEQWPFNKVAFVGRAISWQAWGEISPTQSAAKLREG</sequence>
<gene>
    <name evidence="1" type="ORF">AT705_05285</name>
</gene>
<evidence type="ECO:0000313" key="2">
    <source>
        <dbReference type="Proteomes" id="UP000069015"/>
    </source>
</evidence>
<dbReference type="RefSeq" id="WP_058797906.1">
    <property type="nucleotide sequence ID" value="NZ_CP013611.1"/>
</dbReference>
<proteinExistence type="predicted"/>
<dbReference type="Proteomes" id="UP000069015">
    <property type="component" value="Chromosome 1"/>
</dbReference>
<protein>
    <recommendedName>
        <fullName evidence="3">GNAT family N-acetyltransferase</fullName>
    </recommendedName>
</protein>
<accession>A0A0U3GPP2</accession>
<organism evidence="1 2">
    <name type="scientific">Pseudoalteromonas rubra</name>
    <dbReference type="NCBI Taxonomy" id="43658"/>
    <lineage>
        <taxon>Bacteria</taxon>
        <taxon>Pseudomonadati</taxon>
        <taxon>Pseudomonadota</taxon>
        <taxon>Gammaproteobacteria</taxon>
        <taxon>Alteromonadales</taxon>
        <taxon>Pseudoalteromonadaceae</taxon>
        <taxon>Pseudoalteromonas</taxon>
    </lineage>
</organism>
<name>A0A0U3GPP2_9GAMM</name>
<dbReference type="EMBL" id="CP013611">
    <property type="protein sequence ID" value="ALU44987.1"/>
    <property type="molecule type" value="Genomic_DNA"/>
</dbReference>
<reference evidence="1 2" key="1">
    <citation type="submission" date="2015-12" db="EMBL/GenBank/DDBJ databases">
        <title>Complete genome sequence of Pseudoalteromonas rubra SCSIO 6842, harboring a conjugative plasmid.</title>
        <authorList>
            <person name="Li B."/>
            <person name="Wang X."/>
        </authorList>
    </citation>
    <scope>NUCLEOTIDE SEQUENCE [LARGE SCALE GENOMIC DNA]</scope>
    <source>
        <strain evidence="1 2">SCSIO 6842</strain>
    </source>
</reference>